<dbReference type="PANTHER" id="PTHR37844:SF2">
    <property type="entry name" value="SER_THR PROTEIN PHOSPHATASE SUPERFAMILY (AFU_ORTHOLOGUE AFUA_1G14840)"/>
    <property type="match status" value="1"/>
</dbReference>
<dbReference type="Pfam" id="PF00149">
    <property type="entry name" value="Metallophos"/>
    <property type="match status" value="1"/>
</dbReference>
<dbReference type="InterPro" id="IPR029052">
    <property type="entry name" value="Metallo-depent_PP-like"/>
</dbReference>
<reference evidence="3 4" key="1">
    <citation type="submission" date="2016-03" db="EMBL/GenBank/DDBJ databases">
        <authorList>
            <person name="Ploux O."/>
        </authorList>
    </citation>
    <scope>NUCLEOTIDE SEQUENCE [LARGE SCALE GENOMIC DNA]</scope>
    <source>
        <strain evidence="3 4">UAMH 11012</strain>
    </source>
</reference>
<evidence type="ECO:0000256" key="1">
    <source>
        <dbReference type="SAM" id="MobiDB-lite"/>
    </source>
</evidence>
<dbReference type="AlphaFoldDB" id="A0A1L7WZF9"/>
<protein>
    <recommendedName>
        <fullName evidence="2">Calcineurin-like phosphoesterase domain-containing protein</fullName>
    </recommendedName>
</protein>
<dbReference type="PANTHER" id="PTHR37844">
    <property type="entry name" value="SER/THR PROTEIN PHOSPHATASE SUPERFAMILY (AFU_ORTHOLOGUE AFUA_1G14840)"/>
    <property type="match status" value="1"/>
</dbReference>
<dbReference type="SUPFAM" id="SSF56300">
    <property type="entry name" value="Metallo-dependent phosphatases"/>
    <property type="match status" value="1"/>
</dbReference>
<evidence type="ECO:0000259" key="2">
    <source>
        <dbReference type="Pfam" id="PF00149"/>
    </source>
</evidence>
<dbReference type="EMBL" id="FJOG01000011">
    <property type="protein sequence ID" value="CZR58147.1"/>
    <property type="molecule type" value="Genomic_DNA"/>
</dbReference>
<sequence length="246" mass="27744">MSSPEESSAPVKFQLLSDLHLQNSPQLYSYKIPQEADYLLLAGDIGSLGKSKNKNRPRDFQEQEKFRAFLGKQCDQFKHVFIIAGNHEYWHNAIPFGKDSLRSFAQDPRMNGRLTVLDQGRYDLKDEEDCGYDGGEGVEGLQEGDVWVFGQTHWTTSFKQDEVQVYANQRGGDEERLGPVGIGPYDIRFTFEMEFELRESGAIVIGTNVGSPRDREPGVEGSGGNGHRTSRQQTPFSKSTQTSRRL</sequence>
<gene>
    <name evidence="3" type="ORF">PAC_08038</name>
</gene>
<evidence type="ECO:0000313" key="4">
    <source>
        <dbReference type="Proteomes" id="UP000184330"/>
    </source>
</evidence>
<dbReference type="OrthoDB" id="550558at2759"/>
<dbReference type="InterPro" id="IPR004843">
    <property type="entry name" value="Calcineurin-like_PHP"/>
</dbReference>
<evidence type="ECO:0000313" key="3">
    <source>
        <dbReference type="EMBL" id="CZR58147.1"/>
    </source>
</evidence>
<dbReference type="GO" id="GO:0016787">
    <property type="term" value="F:hydrolase activity"/>
    <property type="evidence" value="ECO:0007669"/>
    <property type="project" value="InterPro"/>
</dbReference>
<feature type="region of interest" description="Disordered" evidence="1">
    <location>
        <begin position="206"/>
        <end position="246"/>
    </location>
</feature>
<proteinExistence type="predicted"/>
<accession>A0A1L7WZF9</accession>
<dbReference type="Gene3D" id="3.60.21.10">
    <property type="match status" value="1"/>
</dbReference>
<feature type="domain" description="Calcineurin-like phosphoesterase" evidence="2">
    <location>
        <begin position="15"/>
        <end position="103"/>
    </location>
</feature>
<name>A0A1L7WZF9_9HELO</name>
<keyword evidence="4" id="KW-1185">Reference proteome</keyword>
<organism evidence="3 4">
    <name type="scientific">Phialocephala subalpina</name>
    <dbReference type="NCBI Taxonomy" id="576137"/>
    <lineage>
        <taxon>Eukaryota</taxon>
        <taxon>Fungi</taxon>
        <taxon>Dikarya</taxon>
        <taxon>Ascomycota</taxon>
        <taxon>Pezizomycotina</taxon>
        <taxon>Leotiomycetes</taxon>
        <taxon>Helotiales</taxon>
        <taxon>Mollisiaceae</taxon>
        <taxon>Phialocephala</taxon>
        <taxon>Phialocephala fortinii species complex</taxon>
    </lineage>
</organism>
<dbReference type="Proteomes" id="UP000184330">
    <property type="component" value="Unassembled WGS sequence"/>
</dbReference>
<feature type="compositionally biased region" description="Polar residues" evidence="1">
    <location>
        <begin position="231"/>
        <end position="246"/>
    </location>
</feature>